<evidence type="ECO:0000259" key="1">
    <source>
        <dbReference type="PROSITE" id="PS50164"/>
    </source>
</evidence>
<keyword evidence="3" id="KW-1185">Reference proteome</keyword>
<gene>
    <name evidence="2" type="ordered locus">BATR1942_09615</name>
</gene>
<organism evidence="2 3">
    <name type="scientific">Bacillus atrophaeus (strain 1942)</name>
    <dbReference type="NCBI Taxonomy" id="720555"/>
    <lineage>
        <taxon>Bacteria</taxon>
        <taxon>Bacillati</taxon>
        <taxon>Bacillota</taxon>
        <taxon>Bacilli</taxon>
        <taxon>Bacillales</taxon>
        <taxon>Bacillaceae</taxon>
        <taxon>Bacillus</taxon>
    </lineage>
</organism>
<feature type="domain" description="GIY-YIG" evidence="1">
    <location>
        <begin position="36"/>
        <end position="115"/>
    </location>
</feature>
<proteinExistence type="predicted"/>
<dbReference type="RefSeq" id="WP_013390584.1">
    <property type="nucleotide sequence ID" value="NC_014639.1"/>
</dbReference>
<accession>A0ABM5LY44</accession>
<dbReference type="InterPro" id="IPR000305">
    <property type="entry name" value="GIY-YIG_endonuc"/>
</dbReference>
<dbReference type="SMART" id="SM00465">
    <property type="entry name" value="GIYc"/>
    <property type="match status" value="1"/>
</dbReference>
<dbReference type="SUPFAM" id="SSF82771">
    <property type="entry name" value="GIY-YIG endonuclease"/>
    <property type="match status" value="1"/>
</dbReference>
<dbReference type="InterPro" id="IPR035901">
    <property type="entry name" value="GIY-YIG_endonuc_sf"/>
</dbReference>
<reference evidence="2 3" key="1">
    <citation type="journal article" date="2011" name="Front. Microbiol.">
        <title>Genomic signatures of strain selection and enhancement in Bacillus atrophaeus var. globigii, a historical biowarfare simulant.</title>
        <authorList>
            <person name="Gibbons H.S."/>
            <person name="Broomall S.M."/>
            <person name="McNew L.A."/>
            <person name="Daligault H."/>
            <person name="Chapman C."/>
            <person name="Bruce D."/>
            <person name="Karavis M."/>
            <person name="Krepps M."/>
            <person name="McGregor P.A."/>
            <person name="Hong C."/>
            <person name="Park K.H."/>
            <person name="Akmal A."/>
            <person name="Feldman A."/>
            <person name="Lin J.S."/>
            <person name="Chang W.E."/>
            <person name="Higgs B.W."/>
            <person name="Demirev P."/>
            <person name="Lindquist J."/>
            <person name="Liem A."/>
            <person name="Fochler E."/>
            <person name="Read T.D."/>
            <person name="Tapia R."/>
            <person name="Johnson S."/>
            <person name="Bishop-Lilly K.A."/>
            <person name="Detter C."/>
            <person name="Han C."/>
            <person name="Sozhamannan S."/>
            <person name="Rosenzweig C.N."/>
            <person name="Skowronski E.W."/>
        </authorList>
    </citation>
    <scope>NUCLEOTIDE SEQUENCE [LARGE SCALE GENOMIC DNA]</scope>
    <source>
        <strain evidence="2 3">1942</strain>
    </source>
</reference>
<dbReference type="Gene3D" id="3.40.1440.10">
    <property type="entry name" value="GIY-YIG endonuclease"/>
    <property type="match status" value="1"/>
</dbReference>
<sequence>MLITLDELIAEEALVIPVADAVLSSNELKEGARFESRGGVYTFYNKYLEPLYIGISVNVGKRVMEHFGTPKGNKDLRQYIERETVYISVFYEDRKIYQEIYESYLIKVMSPRFNVDKTGRQKV</sequence>
<dbReference type="CDD" id="cd10434">
    <property type="entry name" value="GIY-YIG_UvrC_Cho"/>
    <property type="match status" value="1"/>
</dbReference>
<name>A0ABM5LY44_BACA1</name>
<dbReference type="EMBL" id="CP002207">
    <property type="protein sequence ID" value="ADP32856.1"/>
    <property type="molecule type" value="Genomic_DNA"/>
</dbReference>
<dbReference type="InterPro" id="IPR047296">
    <property type="entry name" value="GIY-YIG_UvrC_Cho"/>
</dbReference>
<protein>
    <recommendedName>
        <fullName evidence="1">GIY-YIG domain-containing protein</fullName>
    </recommendedName>
</protein>
<evidence type="ECO:0000313" key="2">
    <source>
        <dbReference type="EMBL" id="ADP32856.1"/>
    </source>
</evidence>
<evidence type="ECO:0000313" key="3">
    <source>
        <dbReference type="Proteomes" id="UP000006867"/>
    </source>
</evidence>
<dbReference type="PROSITE" id="PS50164">
    <property type="entry name" value="GIY_YIG"/>
    <property type="match status" value="1"/>
</dbReference>
<dbReference type="Proteomes" id="UP000006867">
    <property type="component" value="Chromosome"/>
</dbReference>
<dbReference type="Pfam" id="PF01541">
    <property type="entry name" value="GIY-YIG"/>
    <property type="match status" value="1"/>
</dbReference>